<dbReference type="GO" id="GO:0016747">
    <property type="term" value="F:acyltransferase activity, transferring groups other than amino-acyl groups"/>
    <property type="evidence" value="ECO:0007669"/>
    <property type="project" value="InterPro"/>
</dbReference>
<evidence type="ECO:0000313" key="3">
    <source>
        <dbReference type="Proteomes" id="UP000075714"/>
    </source>
</evidence>
<dbReference type="Proteomes" id="UP000075714">
    <property type="component" value="Unassembled WGS sequence"/>
</dbReference>
<dbReference type="Gene3D" id="3.40.630.30">
    <property type="match status" value="1"/>
</dbReference>
<keyword evidence="3" id="KW-1185">Reference proteome</keyword>
<dbReference type="Pfam" id="PF00583">
    <property type="entry name" value="Acetyltransf_1"/>
    <property type="match status" value="1"/>
</dbReference>
<dbReference type="PROSITE" id="PS51186">
    <property type="entry name" value="GNAT"/>
    <property type="match status" value="1"/>
</dbReference>
<proteinExistence type="predicted"/>
<evidence type="ECO:0000313" key="2">
    <source>
        <dbReference type="EMBL" id="KXZ45027.1"/>
    </source>
</evidence>
<sequence length="280" mass="30424">MEKQCQSLRMTGADKAAHLRAAECFGRALVDDPTLNWLTDGKRPQVVVRFFTRVAHMSLRAIKDHRDCWQLLPVVAAATDSNGAEATAAVAPAVVCIGCEYPRHHPSDLRLLFNGLIPMLAAVPSLRSLRFISETMDIMDLEKEAFHKAHGPFLYIACYGTEPGLQGRGLGSQLLQAVIADAEERGIPLYLEANSPGSRRFYERHGFEMLREIRAKPQAPPLFVMARLPSSRNQPRQQDAHAAVMGQQAGKAATVGAGAAARRARNVSALGSASSLQCSA</sequence>
<dbReference type="SUPFAM" id="SSF55729">
    <property type="entry name" value="Acyl-CoA N-acyltransferases (Nat)"/>
    <property type="match status" value="1"/>
</dbReference>
<dbReference type="AlphaFoldDB" id="A0A150G5A4"/>
<dbReference type="OrthoDB" id="528817at2759"/>
<dbReference type="PANTHER" id="PTHR42791">
    <property type="entry name" value="GNAT FAMILY ACETYLTRANSFERASE"/>
    <property type="match status" value="1"/>
</dbReference>
<dbReference type="EMBL" id="LSYV01000060">
    <property type="protein sequence ID" value="KXZ45027.1"/>
    <property type="molecule type" value="Genomic_DNA"/>
</dbReference>
<name>A0A150G5A4_GONPE</name>
<accession>A0A150G5A4</accession>
<dbReference type="STRING" id="33097.A0A150G5A4"/>
<evidence type="ECO:0000259" key="1">
    <source>
        <dbReference type="PROSITE" id="PS51186"/>
    </source>
</evidence>
<feature type="domain" description="N-acetyltransferase" evidence="1">
    <location>
        <begin position="99"/>
        <end position="230"/>
    </location>
</feature>
<dbReference type="InterPro" id="IPR016181">
    <property type="entry name" value="Acyl_CoA_acyltransferase"/>
</dbReference>
<dbReference type="PANTHER" id="PTHR42791:SF1">
    <property type="entry name" value="N-ACETYLTRANSFERASE DOMAIN-CONTAINING PROTEIN"/>
    <property type="match status" value="1"/>
</dbReference>
<gene>
    <name evidence="2" type="ORF">GPECTOR_59g635</name>
</gene>
<comment type="caution">
    <text evidence="2">The sequence shown here is derived from an EMBL/GenBank/DDBJ whole genome shotgun (WGS) entry which is preliminary data.</text>
</comment>
<dbReference type="InterPro" id="IPR000182">
    <property type="entry name" value="GNAT_dom"/>
</dbReference>
<dbReference type="InterPro" id="IPR052523">
    <property type="entry name" value="Trichothecene_AcTrans"/>
</dbReference>
<dbReference type="CDD" id="cd04301">
    <property type="entry name" value="NAT_SF"/>
    <property type="match status" value="1"/>
</dbReference>
<reference evidence="3" key="1">
    <citation type="journal article" date="2016" name="Nat. Commun.">
        <title>The Gonium pectorale genome demonstrates co-option of cell cycle regulation during the evolution of multicellularity.</title>
        <authorList>
            <person name="Hanschen E.R."/>
            <person name="Marriage T.N."/>
            <person name="Ferris P.J."/>
            <person name="Hamaji T."/>
            <person name="Toyoda A."/>
            <person name="Fujiyama A."/>
            <person name="Neme R."/>
            <person name="Noguchi H."/>
            <person name="Minakuchi Y."/>
            <person name="Suzuki M."/>
            <person name="Kawai-Toyooka H."/>
            <person name="Smith D.R."/>
            <person name="Sparks H."/>
            <person name="Anderson J."/>
            <person name="Bakaric R."/>
            <person name="Luria V."/>
            <person name="Karger A."/>
            <person name="Kirschner M.W."/>
            <person name="Durand P.M."/>
            <person name="Michod R.E."/>
            <person name="Nozaki H."/>
            <person name="Olson B.J."/>
        </authorList>
    </citation>
    <scope>NUCLEOTIDE SEQUENCE [LARGE SCALE GENOMIC DNA]</scope>
    <source>
        <strain evidence="3">NIES-2863</strain>
    </source>
</reference>
<protein>
    <recommendedName>
        <fullName evidence="1">N-acetyltransferase domain-containing protein</fullName>
    </recommendedName>
</protein>
<organism evidence="2 3">
    <name type="scientific">Gonium pectorale</name>
    <name type="common">Green alga</name>
    <dbReference type="NCBI Taxonomy" id="33097"/>
    <lineage>
        <taxon>Eukaryota</taxon>
        <taxon>Viridiplantae</taxon>
        <taxon>Chlorophyta</taxon>
        <taxon>core chlorophytes</taxon>
        <taxon>Chlorophyceae</taxon>
        <taxon>CS clade</taxon>
        <taxon>Chlamydomonadales</taxon>
        <taxon>Volvocaceae</taxon>
        <taxon>Gonium</taxon>
    </lineage>
</organism>